<comment type="similarity">
    <text evidence="1">Belongs to the IMPACT family.</text>
</comment>
<dbReference type="PANTHER" id="PTHR16301">
    <property type="entry name" value="IMPACT-RELATED"/>
    <property type="match status" value="1"/>
</dbReference>
<protein>
    <submittedName>
        <fullName evidence="3">Putative YigZ family protein</fullName>
    </submittedName>
</protein>
<dbReference type="AlphaFoldDB" id="A0A840EV94"/>
<dbReference type="InterPro" id="IPR020568">
    <property type="entry name" value="Ribosomal_Su5_D2-typ_SF"/>
</dbReference>
<evidence type="ECO:0000313" key="4">
    <source>
        <dbReference type="Proteomes" id="UP000551501"/>
    </source>
</evidence>
<dbReference type="EMBL" id="JACIFP010000001">
    <property type="protein sequence ID" value="MBB4136865.1"/>
    <property type="molecule type" value="Genomic_DNA"/>
</dbReference>
<dbReference type="InterPro" id="IPR036956">
    <property type="entry name" value="Impact_N_sf"/>
</dbReference>
<dbReference type="InterPro" id="IPR020569">
    <property type="entry name" value="UPF0029_Impact_CS"/>
</dbReference>
<dbReference type="SUPFAM" id="SSF54211">
    <property type="entry name" value="Ribosomal protein S5 domain 2-like"/>
    <property type="match status" value="1"/>
</dbReference>
<dbReference type="RefSeq" id="WP_183371791.1">
    <property type="nucleotide sequence ID" value="NZ_BAABHL010000126.1"/>
</dbReference>
<dbReference type="InterPro" id="IPR001498">
    <property type="entry name" value="Impact_N"/>
</dbReference>
<evidence type="ECO:0000256" key="1">
    <source>
        <dbReference type="ARBA" id="ARBA00007665"/>
    </source>
</evidence>
<evidence type="ECO:0000313" key="3">
    <source>
        <dbReference type="EMBL" id="MBB4136865.1"/>
    </source>
</evidence>
<dbReference type="PROSITE" id="PS00910">
    <property type="entry name" value="UPF0029"/>
    <property type="match status" value="1"/>
</dbReference>
<sequence length="204" mass="21192">MLVLDGAVGDVGETTIIRRSRFVATLARVESEDDVVALRERVDAAGANHVCWAYVLGSGPHQKTRSSDDGEPAGTAGPPILAALVGREVVNAAVVVVRWFGGVKLGAGGLIRAYGGAASAVLDVAPLREAVPSSVIRLRVPVDDAGRIATDLHAFTTVRSVDYGPCAVEFVVEAASDVQNRVRDHVLSATSGAAEIVAVSEQWA</sequence>
<dbReference type="InterPro" id="IPR023582">
    <property type="entry name" value="Impact"/>
</dbReference>
<feature type="domain" description="Impact N-terminal" evidence="2">
    <location>
        <begin position="18"/>
        <end position="122"/>
    </location>
</feature>
<evidence type="ECO:0000259" key="2">
    <source>
        <dbReference type="Pfam" id="PF01205"/>
    </source>
</evidence>
<comment type="caution">
    <text evidence="3">The sequence shown here is derived from an EMBL/GenBank/DDBJ whole genome shotgun (WGS) entry which is preliminary data.</text>
</comment>
<organism evidence="3 4">
    <name type="scientific">Gordonia humi</name>
    <dbReference type="NCBI Taxonomy" id="686429"/>
    <lineage>
        <taxon>Bacteria</taxon>
        <taxon>Bacillati</taxon>
        <taxon>Actinomycetota</taxon>
        <taxon>Actinomycetes</taxon>
        <taxon>Mycobacteriales</taxon>
        <taxon>Gordoniaceae</taxon>
        <taxon>Gordonia</taxon>
    </lineage>
</organism>
<reference evidence="3 4" key="1">
    <citation type="submission" date="2020-08" db="EMBL/GenBank/DDBJ databases">
        <title>Sequencing the genomes of 1000 actinobacteria strains.</title>
        <authorList>
            <person name="Klenk H.-P."/>
        </authorList>
    </citation>
    <scope>NUCLEOTIDE SEQUENCE [LARGE SCALE GENOMIC DNA]</scope>
    <source>
        <strain evidence="3 4">DSM 45298</strain>
    </source>
</reference>
<name>A0A840EV94_9ACTN</name>
<accession>A0A840EV94</accession>
<dbReference type="Gene3D" id="3.30.230.30">
    <property type="entry name" value="Impact, N-terminal domain"/>
    <property type="match status" value="1"/>
</dbReference>
<keyword evidence="4" id="KW-1185">Reference proteome</keyword>
<proteinExistence type="inferred from homology"/>
<dbReference type="Pfam" id="PF01205">
    <property type="entry name" value="Impact_N"/>
    <property type="match status" value="1"/>
</dbReference>
<dbReference type="GO" id="GO:0006446">
    <property type="term" value="P:regulation of translational initiation"/>
    <property type="evidence" value="ECO:0007669"/>
    <property type="project" value="TreeGrafter"/>
</dbReference>
<dbReference type="PANTHER" id="PTHR16301:SF20">
    <property type="entry name" value="IMPACT FAMILY MEMBER YIGZ"/>
    <property type="match status" value="1"/>
</dbReference>
<dbReference type="Proteomes" id="UP000551501">
    <property type="component" value="Unassembled WGS sequence"/>
</dbReference>
<gene>
    <name evidence="3" type="ORF">BKA16_003417</name>
</gene>
<dbReference type="GO" id="GO:0005737">
    <property type="term" value="C:cytoplasm"/>
    <property type="evidence" value="ECO:0007669"/>
    <property type="project" value="TreeGrafter"/>
</dbReference>